<evidence type="ECO:0000313" key="2">
    <source>
        <dbReference type="Proteomes" id="UP001176883"/>
    </source>
</evidence>
<organism evidence="1 2">
    <name type="scientific">Flavivirga aquimarina</name>
    <dbReference type="NCBI Taxonomy" id="2027862"/>
    <lineage>
        <taxon>Bacteria</taxon>
        <taxon>Pseudomonadati</taxon>
        <taxon>Bacteroidota</taxon>
        <taxon>Flavobacteriia</taxon>
        <taxon>Flavobacteriales</taxon>
        <taxon>Flavobacteriaceae</taxon>
        <taxon>Flavivirga</taxon>
    </lineage>
</organism>
<name>A0ABT8WDI3_9FLAO</name>
<dbReference type="Gene3D" id="2.160.10.10">
    <property type="entry name" value="Hexapeptide repeat proteins"/>
    <property type="match status" value="1"/>
</dbReference>
<dbReference type="Proteomes" id="UP001176883">
    <property type="component" value="Unassembled WGS sequence"/>
</dbReference>
<gene>
    <name evidence="1" type="ORF">Q4Q35_15045</name>
</gene>
<dbReference type="PANTHER" id="PTHR23416">
    <property type="entry name" value="SIALIC ACID SYNTHASE-RELATED"/>
    <property type="match status" value="1"/>
</dbReference>
<dbReference type="EMBL" id="JAUOEK010000142">
    <property type="protein sequence ID" value="MDO5971123.1"/>
    <property type="molecule type" value="Genomic_DNA"/>
</dbReference>
<sequence>MKSKFIGIFRYISKNPFTFPFRLIISLICRVRSWYYSLYIDGGNGRIIITKPFVKFKIKKDKTANLFIKGLFRVIPHISGKTISVIDMAANSKLEINGDFSIGNGVKFMLASNSSLVIGGKDKESDSGITANTMIMVYKNINIGKDFLCAWNVFISDSDWHSIDGQNHQADVSIADHTWVANNSSILKGSQIEENSIIASYTKVINKKYPKNSMIAGTPARVVKTDINWSRDIVSNS</sequence>
<protein>
    <recommendedName>
        <fullName evidence="3">Acetyltransferase</fullName>
    </recommendedName>
</protein>
<dbReference type="InterPro" id="IPR051159">
    <property type="entry name" value="Hexapeptide_acetyltransf"/>
</dbReference>
<dbReference type="PANTHER" id="PTHR23416:SF78">
    <property type="entry name" value="LIPOPOLYSACCHARIDE BIOSYNTHESIS O-ACETYL TRANSFERASE WBBJ-RELATED"/>
    <property type="match status" value="1"/>
</dbReference>
<keyword evidence="2" id="KW-1185">Reference proteome</keyword>
<proteinExistence type="predicted"/>
<evidence type="ECO:0008006" key="3">
    <source>
        <dbReference type="Google" id="ProtNLM"/>
    </source>
</evidence>
<comment type="caution">
    <text evidence="1">The sequence shown here is derived from an EMBL/GenBank/DDBJ whole genome shotgun (WGS) entry which is preliminary data.</text>
</comment>
<accession>A0ABT8WDI3</accession>
<dbReference type="SUPFAM" id="SSF51161">
    <property type="entry name" value="Trimeric LpxA-like enzymes"/>
    <property type="match status" value="1"/>
</dbReference>
<dbReference type="RefSeq" id="WP_303278827.1">
    <property type="nucleotide sequence ID" value="NZ_JAUOEK010000142.1"/>
</dbReference>
<reference evidence="1" key="1">
    <citation type="submission" date="2023-07" db="EMBL/GenBank/DDBJ databases">
        <title>Two novel species in the genus Flavivirga.</title>
        <authorList>
            <person name="Kwon K."/>
        </authorList>
    </citation>
    <scope>NUCLEOTIDE SEQUENCE</scope>
    <source>
        <strain evidence="1">KCTC 52353</strain>
    </source>
</reference>
<evidence type="ECO:0000313" key="1">
    <source>
        <dbReference type="EMBL" id="MDO5971123.1"/>
    </source>
</evidence>
<dbReference type="InterPro" id="IPR011004">
    <property type="entry name" value="Trimer_LpxA-like_sf"/>
</dbReference>